<feature type="transmembrane region" description="Helical" evidence="2">
    <location>
        <begin position="102"/>
        <end position="124"/>
    </location>
</feature>
<feature type="compositionally biased region" description="Basic and acidic residues" evidence="1">
    <location>
        <begin position="1"/>
        <end position="10"/>
    </location>
</feature>
<evidence type="ECO:0000256" key="1">
    <source>
        <dbReference type="SAM" id="MobiDB-lite"/>
    </source>
</evidence>
<sequence length="128" mass="14450">MTTVETRVRSVLDAPRGHRFSRTPAPVRENRQVREQHLLRQMAGNPKVAHRLEHGVLPGWMRVAKEHGGSEEREAGRAGVIEPEPEPTPLPRGRHRRTPRRWHGWAVPSYGAVLVAGMMIGQLARLVL</sequence>
<keyword evidence="2" id="KW-1133">Transmembrane helix</keyword>
<reference evidence="3 4" key="1">
    <citation type="submission" date="2020-10" db="EMBL/GenBank/DDBJ databases">
        <title>Sequencing the genomes of 1000 actinobacteria strains.</title>
        <authorList>
            <person name="Klenk H.-P."/>
        </authorList>
    </citation>
    <scope>NUCLEOTIDE SEQUENCE [LARGE SCALE GENOMIC DNA]</scope>
    <source>
        <strain evidence="3 4">DSM 45157</strain>
    </source>
</reference>
<feature type="region of interest" description="Disordered" evidence="1">
    <location>
        <begin position="1"/>
        <end position="23"/>
    </location>
</feature>
<dbReference type="RefSeq" id="WP_191267917.1">
    <property type="nucleotide sequence ID" value="NZ_BMXJ01000001.1"/>
</dbReference>
<dbReference type="Proteomes" id="UP000598217">
    <property type="component" value="Unassembled WGS sequence"/>
</dbReference>
<evidence type="ECO:0000313" key="3">
    <source>
        <dbReference type="EMBL" id="MBE1460787.1"/>
    </source>
</evidence>
<keyword evidence="4" id="KW-1185">Reference proteome</keyword>
<gene>
    <name evidence="3" type="ORF">H4W79_005001</name>
</gene>
<dbReference type="EMBL" id="JADBDY010000001">
    <property type="protein sequence ID" value="MBE1460787.1"/>
    <property type="molecule type" value="Genomic_DNA"/>
</dbReference>
<proteinExistence type="predicted"/>
<feature type="compositionally biased region" description="Basic and acidic residues" evidence="1">
    <location>
        <begin position="65"/>
        <end position="76"/>
    </location>
</feature>
<evidence type="ECO:0000256" key="2">
    <source>
        <dbReference type="SAM" id="Phobius"/>
    </source>
</evidence>
<keyword evidence="2" id="KW-0812">Transmembrane</keyword>
<evidence type="ECO:0000313" key="4">
    <source>
        <dbReference type="Proteomes" id="UP000598217"/>
    </source>
</evidence>
<accession>A0ABR9HP50</accession>
<name>A0ABR9HP50_9ACTN</name>
<feature type="region of interest" description="Disordered" evidence="1">
    <location>
        <begin position="65"/>
        <end position="97"/>
    </location>
</feature>
<protein>
    <submittedName>
        <fullName evidence="3">Uncharacterized protein</fullName>
    </submittedName>
</protein>
<keyword evidence="2" id="KW-0472">Membrane</keyword>
<comment type="caution">
    <text evidence="3">The sequence shown here is derived from an EMBL/GenBank/DDBJ whole genome shotgun (WGS) entry which is preliminary data.</text>
</comment>
<organism evidence="3 4">
    <name type="scientific">Nocardiopsis terrae</name>
    <dbReference type="NCBI Taxonomy" id="372655"/>
    <lineage>
        <taxon>Bacteria</taxon>
        <taxon>Bacillati</taxon>
        <taxon>Actinomycetota</taxon>
        <taxon>Actinomycetes</taxon>
        <taxon>Streptosporangiales</taxon>
        <taxon>Nocardiopsidaceae</taxon>
        <taxon>Nocardiopsis</taxon>
    </lineage>
</organism>